<comment type="caution">
    <text evidence="6">The sequence shown here is derived from an EMBL/GenBank/DDBJ whole genome shotgun (WGS) entry which is preliminary data.</text>
</comment>
<dbReference type="PANTHER" id="PTHR46468:SF1">
    <property type="entry name" value="SENTRIN-SPECIFIC PROTEASE 8"/>
    <property type="match status" value="1"/>
</dbReference>
<organism evidence="6 7">
    <name type="scientific">Perkinsus chesapeaki</name>
    <name type="common">Clam parasite</name>
    <name type="synonym">Perkinsus andrewsi</name>
    <dbReference type="NCBI Taxonomy" id="330153"/>
    <lineage>
        <taxon>Eukaryota</taxon>
        <taxon>Sar</taxon>
        <taxon>Alveolata</taxon>
        <taxon>Perkinsozoa</taxon>
        <taxon>Perkinsea</taxon>
        <taxon>Perkinsida</taxon>
        <taxon>Perkinsidae</taxon>
        <taxon>Perkinsus</taxon>
    </lineage>
</organism>
<sequence>MTDSIVTWPNGRLIADDIKLFEDGQWLNDMCILYYFDIILTNKYRNHPKWKDVILMDPSLVFAIQFEDDPEDLDQLLDGLNLSQRRCLIIPLNDNSDPSVSCGGSHWSLLVLSRLTTLQPWRFVYYDSAMGKSVPLAARGVSKKITGNDCCIKDGECSKQTNSSDCGVYVLAFAERFLEAFLYGDNLCLNDISPNYISSLRKSILMIVADL</sequence>
<feature type="domain" description="Ubiquitin-like protease family profile" evidence="5">
    <location>
        <begin position="11"/>
        <end position="177"/>
    </location>
</feature>
<dbReference type="InterPro" id="IPR044613">
    <property type="entry name" value="Nep1/2-like"/>
</dbReference>
<accession>A0A7J6LCY7</accession>
<keyword evidence="2" id="KW-0645">Protease</keyword>
<dbReference type="GO" id="GO:0019784">
    <property type="term" value="F:deNEDDylase activity"/>
    <property type="evidence" value="ECO:0007669"/>
    <property type="project" value="InterPro"/>
</dbReference>
<dbReference type="InterPro" id="IPR003653">
    <property type="entry name" value="Peptidase_C48_C"/>
</dbReference>
<dbReference type="PROSITE" id="PS50600">
    <property type="entry name" value="ULP_PROTEASE"/>
    <property type="match status" value="1"/>
</dbReference>
<evidence type="ECO:0000256" key="3">
    <source>
        <dbReference type="ARBA" id="ARBA00022801"/>
    </source>
</evidence>
<name>A0A7J6LCY7_PERCH</name>
<evidence type="ECO:0000313" key="6">
    <source>
        <dbReference type="EMBL" id="KAF4657043.1"/>
    </source>
</evidence>
<dbReference type="GO" id="GO:0006508">
    <property type="term" value="P:proteolysis"/>
    <property type="evidence" value="ECO:0007669"/>
    <property type="project" value="UniProtKB-KW"/>
</dbReference>
<dbReference type="PANTHER" id="PTHR46468">
    <property type="entry name" value="SENTRIN-SPECIFIC PROTEASE 8"/>
    <property type="match status" value="1"/>
</dbReference>
<gene>
    <name evidence="6" type="ORF">FOL47_008630</name>
</gene>
<dbReference type="SUPFAM" id="SSF54001">
    <property type="entry name" value="Cysteine proteinases"/>
    <property type="match status" value="1"/>
</dbReference>
<dbReference type="Pfam" id="PF02902">
    <property type="entry name" value="Peptidase_C48"/>
    <property type="match status" value="1"/>
</dbReference>
<dbReference type="EMBL" id="JAAPAO010000563">
    <property type="protein sequence ID" value="KAF4657043.1"/>
    <property type="molecule type" value="Genomic_DNA"/>
</dbReference>
<evidence type="ECO:0000256" key="1">
    <source>
        <dbReference type="ARBA" id="ARBA00005234"/>
    </source>
</evidence>
<reference evidence="6 7" key="1">
    <citation type="submission" date="2020-04" db="EMBL/GenBank/DDBJ databases">
        <title>Perkinsus chesapeaki whole genome sequence.</title>
        <authorList>
            <person name="Bogema D.R."/>
        </authorList>
    </citation>
    <scope>NUCLEOTIDE SEQUENCE [LARGE SCALE GENOMIC DNA]</scope>
    <source>
        <strain evidence="6">ATCC PRA-425</strain>
    </source>
</reference>
<dbReference type="InterPro" id="IPR038765">
    <property type="entry name" value="Papain-like_cys_pep_sf"/>
</dbReference>
<proteinExistence type="inferred from homology"/>
<dbReference type="OrthoDB" id="5065855at2759"/>
<keyword evidence="7" id="KW-1185">Reference proteome</keyword>
<protein>
    <recommendedName>
        <fullName evidence="5">Ubiquitin-like protease family profile domain-containing protein</fullName>
    </recommendedName>
</protein>
<evidence type="ECO:0000259" key="5">
    <source>
        <dbReference type="PROSITE" id="PS50600"/>
    </source>
</evidence>
<evidence type="ECO:0000256" key="2">
    <source>
        <dbReference type="ARBA" id="ARBA00022670"/>
    </source>
</evidence>
<evidence type="ECO:0000313" key="7">
    <source>
        <dbReference type="Proteomes" id="UP000591131"/>
    </source>
</evidence>
<dbReference type="AlphaFoldDB" id="A0A7J6LCY7"/>
<evidence type="ECO:0000256" key="4">
    <source>
        <dbReference type="ARBA" id="ARBA00022807"/>
    </source>
</evidence>
<keyword evidence="4" id="KW-0788">Thiol protease</keyword>
<dbReference type="Proteomes" id="UP000591131">
    <property type="component" value="Unassembled WGS sequence"/>
</dbReference>
<dbReference type="GO" id="GO:0008234">
    <property type="term" value="F:cysteine-type peptidase activity"/>
    <property type="evidence" value="ECO:0007669"/>
    <property type="project" value="UniProtKB-KW"/>
</dbReference>
<keyword evidence="3" id="KW-0378">Hydrolase</keyword>
<comment type="similarity">
    <text evidence="1">Belongs to the peptidase C48 family.</text>
</comment>
<dbReference type="Gene3D" id="3.40.395.10">
    <property type="entry name" value="Adenoviral Proteinase, Chain A"/>
    <property type="match status" value="1"/>
</dbReference>
<dbReference type="GO" id="GO:0000338">
    <property type="term" value="P:protein deneddylation"/>
    <property type="evidence" value="ECO:0007669"/>
    <property type="project" value="TreeGrafter"/>
</dbReference>